<dbReference type="Proteomes" id="UP000218238">
    <property type="component" value="Unassembled WGS sequence"/>
</dbReference>
<protein>
    <submittedName>
        <fullName evidence="2">Integrase</fullName>
    </submittedName>
</protein>
<evidence type="ECO:0000259" key="1">
    <source>
        <dbReference type="Pfam" id="PF12167"/>
    </source>
</evidence>
<evidence type="ECO:0000313" key="3">
    <source>
        <dbReference type="Proteomes" id="UP000218238"/>
    </source>
</evidence>
<reference evidence="2 3" key="1">
    <citation type="submission" date="2017-08" db="EMBL/GenBank/DDBJ databases">
        <title>Draft genome sequence of filamentous cyanobacterium Calothrix elsteri CCALA 953.</title>
        <authorList>
            <person name="Gagunashvili A.N."/>
            <person name="Elster J."/>
            <person name="Andresson O.S."/>
        </authorList>
    </citation>
    <scope>NUCLEOTIDE SEQUENCE [LARGE SCALE GENOMIC DNA]</scope>
    <source>
        <strain evidence="2 3">CCALA 953</strain>
    </source>
</reference>
<dbReference type="AlphaFoldDB" id="A0A2A2TEC7"/>
<gene>
    <name evidence="2" type="ORF">CK510_21330</name>
</gene>
<evidence type="ECO:0000313" key="2">
    <source>
        <dbReference type="EMBL" id="PAX52051.1"/>
    </source>
</evidence>
<dbReference type="InterPro" id="IPR022000">
    <property type="entry name" value="Min27-like_integrase_DNA_bind"/>
</dbReference>
<proteinExistence type="predicted"/>
<dbReference type="EMBL" id="NTFS01000289">
    <property type="protein sequence ID" value="PAX52051.1"/>
    <property type="molecule type" value="Genomic_DNA"/>
</dbReference>
<accession>A0A2A2TEC7</accession>
<sequence length="330" mass="38512">MVVDIDKLISKANERLTFTGVSIKREGKRLVLRAKFPPKPNGATADRLNLGWHSTPELIKKAEAMARKISGEIDLGIFNWEEYLKNNYQNLNSDNSIKFPNNLNYPNNLEFQNTTNYPNNLNSKFHPKQLILTCGEWIEKFEIDYFNRRERNNKSMSTWTVEYYTVFKNLPKTEPLTPQLLKDLALTTKPDTRTRKRYCMCLQALAKFADIDVNLKPYSGNYGINSVKRRELPEDINIATYFHRIEHPGWQWVYGMVAAFGLRNYEAFRVDIREFKKNPSTCILTDSKTGPRIISPYYPEWIEEFDLANIRLPLLNRERANRDLGGVIIC</sequence>
<organism evidence="2 3">
    <name type="scientific">Brunnivagina elsteri CCALA 953</name>
    <dbReference type="NCBI Taxonomy" id="987040"/>
    <lineage>
        <taxon>Bacteria</taxon>
        <taxon>Bacillati</taxon>
        <taxon>Cyanobacteriota</taxon>
        <taxon>Cyanophyceae</taxon>
        <taxon>Nostocales</taxon>
        <taxon>Calotrichaceae</taxon>
        <taxon>Brunnivagina</taxon>
    </lineage>
</organism>
<dbReference type="Pfam" id="PF12167">
    <property type="entry name" value="Arm-DNA-bind_2"/>
    <property type="match status" value="1"/>
</dbReference>
<name>A0A2A2TEC7_9CYAN</name>
<feature type="domain" description="Min27-like integrase DNA-binding" evidence="1">
    <location>
        <begin position="47"/>
        <end position="83"/>
    </location>
</feature>
<comment type="caution">
    <text evidence="2">The sequence shown here is derived from an EMBL/GenBank/DDBJ whole genome shotgun (WGS) entry which is preliminary data.</text>
</comment>
<keyword evidence="3" id="KW-1185">Reference proteome</keyword>